<organism evidence="2 3">
    <name type="scientific">Pontibacter diazotrophicus</name>
    <dbReference type="NCBI Taxonomy" id="1400979"/>
    <lineage>
        <taxon>Bacteria</taxon>
        <taxon>Pseudomonadati</taxon>
        <taxon>Bacteroidota</taxon>
        <taxon>Cytophagia</taxon>
        <taxon>Cytophagales</taxon>
        <taxon>Hymenobacteraceae</taxon>
        <taxon>Pontibacter</taxon>
    </lineage>
</organism>
<proteinExistence type="predicted"/>
<evidence type="ECO:0000259" key="1">
    <source>
        <dbReference type="PROSITE" id="PS51186"/>
    </source>
</evidence>
<dbReference type="OrthoDB" id="9792929at2"/>
<reference evidence="3" key="1">
    <citation type="submission" date="2018-08" db="EMBL/GenBank/DDBJ databases">
        <authorList>
            <person name="Liu Z.-W."/>
            <person name="Du Z.-J."/>
        </authorList>
    </citation>
    <scope>NUCLEOTIDE SEQUENCE [LARGE SCALE GENOMIC DNA]</scope>
    <source>
        <strain evidence="3">H4X</strain>
    </source>
</reference>
<dbReference type="EMBL" id="QRGR01000007">
    <property type="protein sequence ID" value="RDV15900.1"/>
    <property type="molecule type" value="Genomic_DNA"/>
</dbReference>
<dbReference type="PROSITE" id="PS51186">
    <property type="entry name" value="GNAT"/>
    <property type="match status" value="1"/>
</dbReference>
<evidence type="ECO:0000313" key="3">
    <source>
        <dbReference type="Proteomes" id="UP000256708"/>
    </source>
</evidence>
<dbReference type="AlphaFoldDB" id="A0A3D8LES1"/>
<dbReference type="InterPro" id="IPR016181">
    <property type="entry name" value="Acyl_CoA_acyltransferase"/>
</dbReference>
<keyword evidence="3" id="KW-1185">Reference proteome</keyword>
<dbReference type="Proteomes" id="UP000256708">
    <property type="component" value="Unassembled WGS sequence"/>
</dbReference>
<feature type="domain" description="N-acetyltransferase" evidence="1">
    <location>
        <begin position="22"/>
        <end position="182"/>
    </location>
</feature>
<dbReference type="InterPro" id="IPR000182">
    <property type="entry name" value="GNAT_dom"/>
</dbReference>
<dbReference type="SUPFAM" id="SSF55729">
    <property type="entry name" value="Acyl-CoA N-acyltransferases (Nat)"/>
    <property type="match status" value="1"/>
</dbReference>
<dbReference type="CDD" id="cd04301">
    <property type="entry name" value="NAT_SF"/>
    <property type="match status" value="1"/>
</dbReference>
<keyword evidence="2" id="KW-0808">Transferase</keyword>
<name>A0A3D8LES1_9BACT</name>
<dbReference type="PANTHER" id="PTHR43072">
    <property type="entry name" value="N-ACETYLTRANSFERASE"/>
    <property type="match status" value="1"/>
</dbReference>
<dbReference type="Gene3D" id="3.40.630.30">
    <property type="match status" value="1"/>
</dbReference>
<gene>
    <name evidence="2" type="ORF">DXT99_07890</name>
</gene>
<dbReference type="GO" id="GO:0016747">
    <property type="term" value="F:acyltransferase activity, transferring groups other than amino-acyl groups"/>
    <property type="evidence" value="ECO:0007669"/>
    <property type="project" value="InterPro"/>
</dbReference>
<accession>A0A3D8LES1</accession>
<dbReference type="Pfam" id="PF00583">
    <property type="entry name" value="Acetyltransf_1"/>
    <property type="match status" value="1"/>
</dbReference>
<sequence length="182" mass="20811">MKCCLTTTSAGSYCVYHSKTCPVIIEAEPEDIDEVYELWHELLEFHQPHHPVFRYKPNSEQVLKKELLARLKDKDTRIFGYVQQDNWRGMIIATLKQAAPGFKLLKKGYIAETVVQEQYRGTGIGNELVEAAKKWLTDNGADHIELQVSVKNKAAIRFWETQGFSPSTQHMILDLSSKAKKS</sequence>
<comment type="caution">
    <text evidence="2">The sequence shown here is derived from an EMBL/GenBank/DDBJ whole genome shotgun (WGS) entry which is preliminary data.</text>
</comment>
<protein>
    <submittedName>
        <fullName evidence="2">GNAT family N-acetyltransferase</fullName>
    </submittedName>
</protein>
<evidence type="ECO:0000313" key="2">
    <source>
        <dbReference type="EMBL" id="RDV15900.1"/>
    </source>
</evidence>